<dbReference type="Proteomes" id="UP001497392">
    <property type="component" value="Unassembled WGS sequence"/>
</dbReference>
<keyword evidence="2" id="KW-1185">Reference proteome</keyword>
<accession>A0ABP1FIY5</accession>
<name>A0ABP1FIY5_9CHLO</name>
<sequence length="78" mass="8610">MAAGSAAGKEPRCSWRPFLAPGSLLSQMKAKARGKARETLVTPRKLLVRLFGPERFLFLACWASVSVSWSDITWPSCQ</sequence>
<comment type="caution">
    <text evidence="1">The sequence shown here is derived from an EMBL/GenBank/DDBJ whole genome shotgun (WGS) entry which is preliminary data.</text>
</comment>
<proteinExistence type="predicted"/>
<gene>
    <name evidence="1" type="primary">g1856</name>
    <name evidence="1" type="ORF">VP750_LOCUS1584</name>
</gene>
<protein>
    <submittedName>
        <fullName evidence="1">G1856 protein</fullName>
    </submittedName>
</protein>
<evidence type="ECO:0000313" key="1">
    <source>
        <dbReference type="EMBL" id="CAL5219925.1"/>
    </source>
</evidence>
<organism evidence="1 2">
    <name type="scientific">Coccomyxa viridis</name>
    <dbReference type="NCBI Taxonomy" id="1274662"/>
    <lineage>
        <taxon>Eukaryota</taxon>
        <taxon>Viridiplantae</taxon>
        <taxon>Chlorophyta</taxon>
        <taxon>core chlorophytes</taxon>
        <taxon>Trebouxiophyceae</taxon>
        <taxon>Trebouxiophyceae incertae sedis</taxon>
        <taxon>Coccomyxaceae</taxon>
        <taxon>Coccomyxa</taxon>
    </lineage>
</organism>
<dbReference type="EMBL" id="CAXHTA020000002">
    <property type="protein sequence ID" value="CAL5219925.1"/>
    <property type="molecule type" value="Genomic_DNA"/>
</dbReference>
<reference evidence="1 2" key="1">
    <citation type="submission" date="2024-06" db="EMBL/GenBank/DDBJ databases">
        <authorList>
            <person name="Kraege A."/>
            <person name="Thomma B."/>
        </authorList>
    </citation>
    <scope>NUCLEOTIDE SEQUENCE [LARGE SCALE GENOMIC DNA]</scope>
</reference>
<evidence type="ECO:0000313" key="2">
    <source>
        <dbReference type="Proteomes" id="UP001497392"/>
    </source>
</evidence>